<protein>
    <submittedName>
        <fullName evidence="2">Uncharacterized protein</fullName>
    </submittedName>
</protein>
<keyword evidence="1" id="KW-0472">Membrane</keyword>
<dbReference type="EMBL" id="FNHU01000015">
    <property type="protein sequence ID" value="SDN15400.1"/>
    <property type="molecule type" value="Genomic_DNA"/>
</dbReference>
<gene>
    <name evidence="2" type="ORF">SAMN04487766_11556</name>
</gene>
<sequence length="51" mass="5847">MYGWIWRHLPGPVWLRLVEALILAAAVVLLLFEVVFPWANEVWNLSGEATV</sequence>
<organism evidence="2 3">
    <name type="scientific">Actinomyces ruminicola</name>
    <dbReference type="NCBI Taxonomy" id="332524"/>
    <lineage>
        <taxon>Bacteria</taxon>
        <taxon>Bacillati</taxon>
        <taxon>Actinomycetota</taxon>
        <taxon>Actinomycetes</taxon>
        <taxon>Actinomycetales</taxon>
        <taxon>Actinomycetaceae</taxon>
        <taxon>Actinomyces</taxon>
    </lineage>
</organism>
<proteinExistence type="predicted"/>
<evidence type="ECO:0000313" key="3">
    <source>
        <dbReference type="Proteomes" id="UP000199671"/>
    </source>
</evidence>
<feature type="transmembrane region" description="Helical" evidence="1">
    <location>
        <begin position="20"/>
        <end position="39"/>
    </location>
</feature>
<accession>A0A1G9Z252</accession>
<dbReference type="RefSeq" id="WP_176760914.1">
    <property type="nucleotide sequence ID" value="NZ_FNHU01000015.1"/>
</dbReference>
<name>A0A1G9Z252_9ACTO</name>
<reference evidence="2 3" key="1">
    <citation type="submission" date="2016-10" db="EMBL/GenBank/DDBJ databases">
        <authorList>
            <person name="de Groot N.N."/>
        </authorList>
    </citation>
    <scope>NUCLEOTIDE SEQUENCE [LARGE SCALE GENOMIC DNA]</scope>
    <source>
        <strain evidence="2 3">KPR-7B</strain>
    </source>
</reference>
<keyword evidence="1" id="KW-0812">Transmembrane</keyword>
<keyword evidence="1" id="KW-1133">Transmembrane helix</keyword>
<dbReference type="Proteomes" id="UP000199671">
    <property type="component" value="Unassembled WGS sequence"/>
</dbReference>
<evidence type="ECO:0000256" key="1">
    <source>
        <dbReference type="SAM" id="Phobius"/>
    </source>
</evidence>
<evidence type="ECO:0000313" key="2">
    <source>
        <dbReference type="EMBL" id="SDN15400.1"/>
    </source>
</evidence>
<dbReference type="AlphaFoldDB" id="A0A1G9Z252"/>